<dbReference type="EMBL" id="PNHG01000010">
    <property type="protein sequence ID" value="PMC64125.1"/>
    <property type="molecule type" value="Genomic_DNA"/>
</dbReference>
<dbReference type="InterPro" id="IPR012340">
    <property type="entry name" value="NA-bd_OB-fold"/>
</dbReference>
<keyword evidence="1 2" id="KW-0238">DNA-binding</keyword>
<dbReference type="InterPro" id="IPR011344">
    <property type="entry name" value="ssDNA-bd"/>
</dbReference>
<dbReference type="InterPro" id="IPR000424">
    <property type="entry name" value="Primosome_PriB/ssb"/>
</dbReference>
<proteinExistence type="predicted"/>
<dbReference type="Pfam" id="PF00436">
    <property type="entry name" value="SSB"/>
    <property type="match status" value="1"/>
</dbReference>
<evidence type="ECO:0000256" key="1">
    <source>
        <dbReference type="ARBA" id="ARBA00023125"/>
    </source>
</evidence>
<dbReference type="RefSeq" id="WP_102724176.1">
    <property type="nucleotide sequence ID" value="NZ_PNHG01000010.1"/>
</dbReference>
<dbReference type="AlphaFoldDB" id="A0A2N6T479"/>
<accession>A0A2N6T479</accession>
<feature type="region of interest" description="Disordered" evidence="3">
    <location>
        <begin position="112"/>
        <end position="139"/>
    </location>
</feature>
<protein>
    <recommendedName>
        <fullName evidence="2">Single-stranded DNA-binding protein</fullName>
    </recommendedName>
</protein>
<feature type="compositionally biased region" description="Basic and acidic residues" evidence="3">
    <location>
        <begin position="112"/>
        <end position="125"/>
    </location>
</feature>
<evidence type="ECO:0000256" key="2">
    <source>
        <dbReference type="PIRNR" id="PIRNR002070"/>
    </source>
</evidence>
<dbReference type="GO" id="GO:0003697">
    <property type="term" value="F:single-stranded DNA binding"/>
    <property type="evidence" value="ECO:0007669"/>
    <property type="project" value="InterPro"/>
</dbReference>
<comment type="caution">
    <text evidence="4">The sequence shown here is derived from an EMBL/GenBank/DDBJ whole genome shotgun (WGS) entry which is preliminary data.</text>
</comment>
<evidence type="ECO:0000313" key="5">
    <source>
        <dbReference type="Proteomes" id="UP000235836"/>
    </source>
</evidence>
<sequence length="139" mass="14874">MSNPFNNGTIVGNAARAPKLFEHANGGATVKLSVYACNTFKNKTTGKVESEIVELTGYVADAKNLGVFGCIGAGDRVAVSYSLKTDNYTDKDGNKHYPLVARIDTVQLIDSKKESEARAARRENSADNAAANDSEEVPF</sequence>
<gene>
    <name evidence="4" type="ORF">CJ203_07755</name>
</gene>
<dbReference type="PROSITE" id="PS50935">
    <property type="entry name" value="SSB"/>
    <property type="match status" value="1"/>
</dbReference>
<name>A0A2N6T479_9CORY</name>
<dbReference type="Gene3D" id="2.40.50.140">
    <property type="entry name" value="Nucleic acid-binding proteins"/>
    <property type="match status" value="1"/>
</dbReference>
<organism evidence="4 5">
    <name type="scientific">Corynebacterium tuscaniense</name>
    <dbReference type="NCBI Taxonomy" id="302449"/>
    <lineage>
        <taxon>Bacteria</taxon>
        <taxon>Bacillati</taxon>
        <taxon>Actinomycetota</taxon>
        <taxon>Actinomycetes</taxon>
        <taxon>Mycobacteriales</taxon>
        <taxon>Corynebacteriaceae</taxon>
        <taxon>Corynebacterium</taxon>
    </lineage>
</organism>
<dbReference type="Proteomes" id="UP000235836">
    <property type="component" value="Unassembled WGS sequence"/>
</dbReference>
<dbReference type="PIRSF" id="PIRSF002070">
    <property type="entry name" value="SSB"/>
    <property type="match status" value="1"/>
</dbReference>
<reference evidence="4 5" key="1">
    <citation type="submission" date="2017-09" db="EMBL/GenBank/DDBJ databases">
        <title>Bacterial strain isolated from the female urinary microbiota.</title>
        <authorList>
            <person name="Thomas-White K."/>
            <person name="Kumar N."/>
            <person name="Forster S."/>
            <person name="Putonti C."/>
            <person name="Lawley T."/>
            <person name="Wolfe A.J."/>
        </authorList>
    </citation>
    <scope>NUCLEOTIDE SEQUENCE [LARGE SCALE GENOMIC DNA]</scope>
    <source>
        <strain evidence="4 5">UMB0792</strain>
    </source>
</reference>
<dbReference type="GO" id="GO:0006260">
    <property type="term" value="P:DNA replication"/>
    <property type="evidence" value="ECO:0007669"/>
    <property type="project" value="InterPro"/>
</dbReference>
<evidence type="ECO:0000256" key="3">
    <source>
        <dbReference type="SAM" id="MobiDB-lite"/>
    </source>
</evidence>
<keyword evidence="5" id="KW-1185">Reference proteome</keyword>
<evidence type="ECO:0000313" key="4">
    <source>
        <dbReference type="EMBL" id="PMC64125.1"/>
    </source>
</evidence>
<dbReference type="SUPFAM" id="SSF50249">
    <property type="entry name" value="Nucleic acid-binding proteins"/>
    <property type="match status" value="1"/>
</dbReference>